<gene>
    <name evidence="1" type="ORF">AVEN_118237_1</name>
</gene>
<organism evidence="1 2">
    <name type="scientific">Araneus ventricosus</name>
    <name type="common">Orbweaver spider</name>
    <name type="synonym">Epeira ventricosa</name>
    <dbReference type="NCBI Taxonomy" id="182803"/>
    <lineage>
        <taxon>Eukaryota</taxon>
        <taxon>Metazoa</taxon>
        <taxon>Ecdysozoa</taxon>
        <taxon>Arthropoda</taxon>
        <taxon>Chelicerata</taxon>
        <taxon>Arachnida</taxon>
        <taxon>Araneae</taxon>
        <taxon>Araneomorphae</taxon>
        <taxon>Entelegynae</taxon>
        <taxon>Araneoidea</taxon>
        <taxon>Araneidae</taxon>
        <taxon>Araneus</taxon>
    </lineage>
</organism>
<evidence type="ECO:0000313" key="2">
    <source>
        <dbReference type="Proteomes" id="UP000499080"/>
    </source>
</evidence>
<dbReference type="Proteomes" id="UP000499080">
    <property type="component" value="Unassembled WGS sequence"/>
</dbReference>
<sequence length="128" mass="14535">MRRRPIKKLTAHPKQCLAMAKKIAPKKIGKKIVCTLNSRFTPNCYKCATDLASLCYILSCLGLGKSDLHENSSTVLDFFRVNDLMMDFAWFSLDVSEIGNNSLNAVTLSQRFITFLVMRPTCCVKKYF</sequence>
<keyword evidence="2" id="KW-1185">Reference proteome</keyword>
<dbReference type="EMBL" id="BGPR01104352">
    <property type="protein sequence ID" value="GBM69381.1"/>
    <property type="molecule type" value="Genomic_DNA"/>
</dbReference>
<name>A0A4Y2HVC7_ARAVE</name>
<proteinExistence type="predicted"/>
<accession>A0A4Y2HVC7</accession>
<dbReference type="AlphaFoldDB" id="A0A4Y2HVC7"/>
<evidence type="ECO:0000313" key="1">
    <source>
        <dbReference type="EMBL" id="GBM69381.1"/>
    </source>
</evidence>
<reference evidence="1 2" key="1">
    <citation type="journal article" date="2019" name="Sci. Rep.">
        <title>Orb-weaving spider Araneus ventricosus genome elucidates the spidroin gene catalogue.</title>
        <authorList>
            <person name="Kono N."/>
            <person name="Nakamura H."/>
            <person name="Ohtoshi R."/>
            <person name="Moran D.A.P."/>
            <person name="Shinohara A."/>
            <person name="Yoshida Y."/>
            <person name="Fujiwara M."/>
            <person name="Mori M."/>
            <person name="Tomita M."/>
            <person name="Arakawa K."/>
        </authorList>
    </citation>
    <scope>NUCLEOTIDE SEQUENCE [LARGE SCALE GENOMIC DNA]</scope>
</reference>
<comment type="caution">
    <text evidence="1">The sequence shown here is derived from an EMBL/GenBank/DDBJ whole genome shotgun (WGS) entry which is preliminary data.</text>
</comment>
<protein>
    <submittedName>
        <fullName evidence="1">Uncharacterized protein</fullName>
    </submittedName>
</protein>